<dbReference type="EMBL" id="WWCN01000024">
    <property type="protein sequence ID" value="MYM26286.1"/>
    <property type="molecule type" value="Genomic_DNA"/>
</dbReference>
<proteinExistence type="predicted"/>
<dbReference type="InterPro" id="IPR036278">
    <property type="entry name" value="Sialidase_sf"/>
</dbReference>
<comment type="caution">
    <text evidence="4">The sequence shown here is derived from an EMBL/GenBank/DDBJ whole genome shotgun (WGS) entry which is preliminary data.</text>
</comment>
<accession>A0A6L8KFV3</accession>
<gene>
    <name evidence="4" type="ORF">GTP46_27010</name>
</gene>
<evidence type="ECO:0000313" key="5">
    <source>
        <dbReference type="Proteomes" id="UP000479335"/>
    </source>
</evidence>
<feature type="domain" description="Photosynthesis system II assembly factor Ycf48/Hcf136-like" evidence="3">
    <location>
        <begin position="154"/>
        <end position="272"/>
    </location>
</feature>
<name>A0A6L8KFV3_9BURK</name>
<dbReference type="GO" id="GO:0009523">
    <property type="term" value="C:photosystem II"/>
    <property type="evidence" value="ECO:0007669"/>
    <property type="project" value="UniProtKB-KW"/>
</dbReference>
<dbReference type="AlphaFoldDB" id="A0A6L8KFV3"/>
<protein>
    <recommendedName>
        <fullName evidence="3">Photosynthesis system II assembly factor Ycf48/Hcf136-like domain-containing protein</fullName>
    </recommendedName>
</protein>
<dbReference type="InterPro" id="IPR028203">
    <property type="entry name" value="PSII_CF48-like_dom"/>
</dbReference>
<evidence type="ECO:0000256" key="1">
    <source>
        <dbReference type="ARBA" id="ARBA00022531"/>
    </source>
</evidence>
<dbReference type="GO" id="GO:0015979">
    <property type="term" value="P:photosynthesis"/>
    <property type="evidence" value="ECO:0007669"/>
    <property type="project" value="UniProtKB-KW"/>
</dbReference>
<dbReference type="InterPro" id="IPR015943">
    <property type="entry name" value="WD40/YVTN_repeat-like_dom_sf"/>
</dbReference>
<dbReference type="SUPFAM" id="SSF50939">
    <property type="entry name" value="Sialidases"/>
    <property type="match status" value="1"/>
</dbReference>
<dbReference type="Proteomes" id="UP000479335">
    <property type="component" value="Unassembled WGS sequence"/>
</dbReference>
<evidence type="ECO:0000313" key="4">
    <source>
        <dbReference type="EMBL" id="MYM26286.1"/>
    </source>
</evidence>
<evidence type="ECO:0000259" key="3">
    <source>
        <dbReference type="Pfam" id="PF14870"/>
    </source>
</evidence>
<sequence>MACAGYATQAAPSAASPFPALDRQAVQVHAPGRAVLLASAMAGTRVVAVGERGIVALSDDAAVSWRQAKSVPVGVTLTALYFVDAKKGWAVGHGGVILKTEDGGETWVRQTDGRVLAKLALSAAQARAAKMPADAAVAAQLRAAQLLVEDGPDKPLLGLHFDDANHGYVVGSYNLFFETRDGGATWASLMDRLDNPKGSHLYAIGVQGNTIVIAGEQGTLFRSQDAGASFKPLASPYKGSWFSVVMLRDKSLVLAGLRGNALYSSDQGDTWSRIEGAPPVSFFGGASLSDGEVLLSNQAGQILKTRAGAPFTQLSTQSLLPLAGLMPLPGGGLLAVGVTGAIRLPPSESKKPAASSAAISK</sequence>
<dbReference type="Pfam" id="PF14870">
    <property type="entry name" value="PSII_BNR"/>
    <property type="match status" value="1"/>
</dbReference>
<dbReference type="Gene3D" id="2.130.10.10">
    <property type="entry name" value="YVTN repeat-like/Quinoprotein amine dehydrogenase"/>
    <property type="match status" value="2"/>
</dbReference>
<reference evidence="4 5" key="1">
    <citation type="submission" date="2019-12" db="EMBL/GenBank/DDBJ databases">
        <title>Novel species isolated from a subtropical stream in China.</title>
        <authorList>
            <person name="Lu H."/>
        </authorList>
    </citation>
    <scope>NUCLEOTIDE SEQUENCE [LARGE SCALE GENOMIC DNA]</scope>
    <source>
        <strain evidence="4 5">FT135W</strain>
    </source>
</reference>
<keyword evidence="1" id="KW-0602">Photosynthesis</keyword>
<dbReference type="PANTHER" id="PTHR47199">
    <property type="entry name" value="PHOTOSYSTEM II STABILITY/ASSEMBLY FACTOR HCF136, CHLOROPLASTIC"/>
    <property type="match status" value="1"/>
</dbReference>
<organism evidence="4 5">
    <name type="scientific">Duganella flavida</name>
    <dbReference type="NCBI Taxonomy" id="2692175"/>
    <lineage>
        <taxon>Bacteria</taxon>
        <taxon>Pseudomonadati</taxon>
        <taxon>Pseudomonadota</taxon>
        <taxon>Betaproteobacteria</taxon>
        <taxon>Burkholderiales</taxon>
        <taxon>Oxalobacteraceae</taxon>
        <taxon>Telluria group</taxon>
        <taxon>Duganella</taxon>
    </lineage>
</organism>
<keyword evidence="2" id="KW-0604">Photosystem II</keyword>
<keyword evidence="5" id="KW-1185">Reference proteome</keyword>
<dbReference type="PANTHER" id="PTHR47199:SF2">
    <property type="entry name" value="PHOTOSYSTEM II STABILITY_ASSEMBLY FACTOR HCF136, CHLOROPLASTIC"/>
    <property type="match status" value="1"/>
</dbReference>
<dbReference type="CDD" id="cd15482">
    <property type="entry name" value="Sialidase_non-viral"/>
    <property type="match status" value="1"/>
</dbReference>
<evidence type="ECO:0000256" key="2">
    <source>
        <dbReference type="ARBA" id="ARBA00023276"/>
    </source>
</evidence>